<reference evidence="1 2" key="1">
    <citation type="submission" date="2021-06" db="EMBL/GenBank/DDBJ databases">
        <authorList>
            <person name="Sun Q."/>
            <person name="Li D."/>
        </authorList>
    </citation>
    <scope>NUCLEOTIDE SEQUENCE [LARGE SCALE GENOMIC DNA]</scope>
    <source>
        <strain evidence="1 2">MSJ-5</strain>
    </source>
</reference>
<dbReference type="InterPro" id="IPR005370">
    <property type="entry name" value="UPF0180"/>
</dbReference>
<sequence>MRSKVIAVQEGLHDVAKLLREKGYNITTIDMANEAIDVIIYSNENNDYLAHNTTGVIDLVSYNQFTNMINLDEVGLDNIITAIEQLE</sequence>
<dbReference type="EMBL" id="JAHLQK010000001">
    <property type="protein sequence ID" value="MBU5674960.1"/>
    <property type="molecule type" value="Genomic_DNA"/>
</dbReference>
<proteinExistence type="predicted"/>
<dbReference type="RefSeq" id="WP_216414473.1">
    <property type="nucleotide sequence ID" value="NZ_JAHLQK010000001.1"/>
</dbReference>
<comment type="caution">
    <text evidence="1">The sequence shown here is derived from an EMBL/GenBank/DDBJ whole genome shotgun (WGS) entry which is preliminary data.</text>
</comment>
<gene>
    <name evidence="1" type="ORF">KQI88_00835</name>
</gene>
<evidence type="ECO:0000313" key="2">
    <source>
        <dbReference type="Proteomes" id="UP000779508"/>
    </source>
</evidence>
<name>A0ABS6FXJ2_9FIRM</name>
<dbReference type="Proteomes" id="UP000779508">
    <property type="component" value="Unassembled WGS sequence"/>
</dbReference>
<accession>A0ABS6FXJ2</accession>
<organism evidence="1 2">
    <name type="scientific">Alkaliphilus flagellatus</name>
    <dbReference type="NCBI Taxonomy" id="2841507"/>
    <lineage>
        <taxon>Bacteria</taxon>
        <taxon>Bacillati</taxon>
        <taxon>Bacillota</taxon>
        <taxon>Clostridia</taxon>
        <taxon>Peptostreptococcales</taxon>
        <taxon>Natronincolaceae</taxon>
        <taxon>Alkaliphilus</taxon>
    </lineage>
</organism>
<dbReference type="Pfam" id="PF03698">
    <property type="entry name" value="UPF0180"/>
    <property type="match status" value="1"/>
</dbReference>
<protein>
    <submittedName>
        <fullName evidence="1">YkuS family protein</fullName>
    </submittedName>
</protein>
<keyword evidence="2" id="KW-1185">Reference proteome</keyword>
<evidence type="ECO:0000313" key="1">
    <source>
        <dbReference type="EMBL" id="MBU5674960.1"/>
    </source>
</evidence>